<proteinExistence type="predicted"/>
<name>A0ABR1S318_9PEZI</name>
<keyword evidence="3" id="KW-1185">Reference proteome</keyword>
<accession>A0ABR1S318</accession>
<protein>
    <submittedName>
        <fullName evidence="2">Uncharacterized protein</fullName>
    </submittedName>
</protein>
<reference evidence="2 3" key="1">
    <citation type="submission" date="2023-01" db="EMBL/GenBank/DDBJ databases">
        <title>Analysis of 21 Apiospora genomes using comparative genomics revels a genus with tremendous synthesis potential of carbohydrate active enzymes and secondary metabolites.</title>
        <authorList>
            <person name="Sorensen T."/>
        </authorList>
    </citation>
    <scope>NUCLEOTIDE SEQUENCE [LARGE SCALE GENOMIC DNA]</scope>
    <source>
        <strain evidence="2 3">CBS 33761</strain>
    </source>
</reference>
<organism evidence="2 3">
    <name type="scientific">Apiospora rasikravindrae</name>
    <dbReference type="NCBI Taxonomy" id="990691"/>
    <lineage>
        <taxon>Eukaryota</taxon>
        <taxon>Fungi</taxon>
        <taxon>Dikarya</taxon>
        <taxon>Ascomycota</taxon>
        <taxon>Pezizomycotina</taxon>
        <taxon>Sordariomycetes</taxon>
        <taxon>Xylariomycetidae</taxon>
        <taxon>Amphisphaeriales</taxon>
        <taxon>Apiosporaceae</taxon>
        <taxon>Apiospora</taxon>
    </lineage>
</organism>
<gene>
    <name evidence="2" type="ORF">PG993_012163</name>
</gene>
<comment type="caution">
    <text evidence="2">The sequence shown here is derived from an EMBL/GenBank/DDBJ whole genome shotgun (WGS) entry which is preliminary data.</text>
</comment>
<dbReference type="EMBL" id="JAQQWK010000011">
    <property type="protein sequence ID" value="KAK8024097.1"/>
    <property type="molecule type" value="Genomic_DNA"/>
</dbReference>
<feature type="compositionally biased region" description="Basic and acidic residues" evidence="1">
    <location>
        <begin position="13"/>
        <end position="22"/>
    </location>
</feature>
<evidence type="ECO:0000313" key="3">
    <source>
        <dbReference type="Proteomes" id="UP001444661"/>
    </source>
</evidence>
<dbReference type="Proteomes" id="UP001444661">
    <property type="component" value="Unassembled WGS sequence"/>
</dbReference>
<evidence type="ECO:0000313" key="2">
    <source>
        <dbReference type="EMBL" id="KAK8024097.1"/>
    </source>
</evidence>
<sequence length="143" mass="16304">MECHPPCGSKRPSKIEDNDRGHALSPPEKVQRADGSRVVIKAEKSVMAECRALWQVCKRRDVLLLPIFWAAYFNQYAGSFQTYYFGIRARALIGFVSNFGTLLSSQLISALLDYHLALKPRFCLQHKLSITGTVHFYWDVVHC</sequence>
<feature type="region of interest" description="Disordered" evidence="1">
    <location>
        <begin position="1"/>
        <end position="28"/>
    </location>
</feature>
<evidence type="ECO:0000256" key="1">
    <source>
        <dbReference type="SAM" id="MobiDB-lite"/>
    </source>
</evidence>